<comment type="similarity">
    <text evidence="2">Belongs to the thymosin beta family.</text>
</comment>
<keyword evidence="3" id="KW-0963">Cytoplasm</keyword>
<evidence type="ECO:0000256" key="5">
    <source>
        <dbReference type="ARBA" id="ARBA00023212"/>
    </source>
</evidence>
<evidence type="ECO:0000256" key="7">
    <source>
        <dbReference type="SAM" id="MobiDB-lite"/>
    </source>
</evidence>
<dbReference type="GO" id="GO:0005737">
    <property type="term" value="C:cytoplasm"/>
    <property type="evidence" value="ECO:0007669"/>
    <property type="project" value="TreeGrafter"/>
</dbReference>
<protein>
    <recommendedName>
        <fullName evidence="10">Thymosin beta 1</fullName>
    </recommendedName>
</protein>
<dbReference type="Gene3D" id="1.20.5.520">
    <property type="entry name" value="Single helix bin"/>
    <property type="match status" value="1"/>
</dbReference>
<dbReference type="PANTHER" id="PTHR12021">
    <property type="entry name" value="THYMOSIN BETA"/>
    <property type="match status" value="1"/>
</dbReference>
<name>A0A3B3YFQ7_9TELE</name>
<organism evidence="8 9">
    <name type="scientific">Poecilia mexicana</name>
    <dbReference type="NCBI Taxonomy" id="48701"/>
    <lineage>
        <taxon>Eukaryota</taxon>
        <taxon>Metazoa</taxon>
        <taxon>Chordata</taxon>
        <taxon>Craniata</taxon>
        <taxon>Vertebrata</taxon>
        <taxon>Euteleostomi</taxon>
        <taxon>Actinopterygii</taxon>
        <taxon>Neopterygii</taxon>
        <taxon>Teleostei</taxon>
        <taxon>Neoteleostei</taxon>
        <taxon>Acanthomorphata</taxon>
        <taxon>Ovalentaria</taxon>
        <taxon>Atherinomorphae</taxon>
        <taxon>Cyprinodontiformes</taxon>
        <taxon>Poeciliidae</taxon>
        <taxon>Poeciliinae</taxon>
        <taxon>Poecilia</taxon>
    </lineage>
</organism>
<comment type="function">
    <text evidence="6">Plays an important role in the organization of the cytoskeleton. Binds to and sequesters actin monomers (G actin) and therefore inhibits actin polymerization.</text>
</comment>
<accession>A0A3B3YFQ7</accession>
<proteinExistence type="inferred from homology"/>
<evidence type="ECO:0000313" key="8">
    <source>
        <dbReference type="Ensembl" id="ENSPMEP00000026202.1"/>
    </source>
</evidence>
<dbReference type="STRING" id="48701.ENSPMEP00000026202"/>
<dbReference type="Pfam" id="PF01290">
    <property type="entry name" value="Thymosin"/>
    <property type="match status" value="1"/>
</dbReference>
<feature type="compositionally biased region" description="Polar residues" evidence="7">
    <location>
        <begin position="1"/>
        <end position="16"/>
    </location>
</feature>
<reference evidence="8" key="1">
    <citation type="submission" date="2025-08" db="UniProtKB">
        <authorList>
            <consortium name="Ensembl"/>
        </authorList>
    </citation>
    <scope>IDENTIFICATION</scope>
</reference>
<dbReference type="GO" id="GO:0005856">
    <property type="term" value="C:cytoskeleton"/>
    <property type="evidence" value="ECO:0007669"/>
    <property type="project" value="UniProtKB-SubCell"/>
</dbReference>
<dbReference type="InterPro" id="IPR038386">
    <property type="entry name" value="Beta-thymosin_sf"/>
</dbReference>
<dbReference type="GO" id="GO:0030334">
    <property type="term" value="P:regulation of cell migration"/>
    <property type="evidence" value="ECO:0007669"/>
    <property type="project" value="TreeGrafter"/>
</dbReference>
<dbReference type="AlphaFoldDB" id="A0A3B3YFQ7"/>
<sequence>MGDNNPVNQEVEQFNKQKLKKTNTEEKNRLPTKEDCLASITFLSEKTLFPLTHPWLCFPPIGVSIPSPFSVSTHSEICPVLL</sequence>
<evidence type="ECO:0000256" key="2">
    <source>
        <dbReference type="ARBA" id="ARBA00009511"/>
    </source>
</evidence>
<dbReference type="GO" id="GO:0007015">
    <property type="term" value="P:actin filament organization"/>
    <property type="evidence" value="ECO:0007669"/>
    <property type="project" value="InterPro"/>
</dbReference>
<keyword evidence="9" id="KW-1185">Reference proteome</keyword>
<dbReference type="PANTHER" id="PTHR12021:SF3">
    <property type="entry name" value="THYMOSIN BETA-4-LIKE"/>
    <property type="match status" value="1"/>
</dbReference>
<dbReference type="InterPro" id="IPR001152">
    <property type="entry name" value="Beta-thymosin"/>
</dbReference>
<reference evidence="8" key="2">
    <citation type="submission" date="2025-09" db="UniProtKB">
        <authorList>
            <consortium name="Ensembl"/>
        </authorList>
    </citation>
    <scope>IDENTIFICATION</scope>
</reference>
<evidence type="ECO:0000256" key="6">
    <source>
        <dbReference type="ARBA" id="ARBA00025497"/>
    </source>
</evidence>
<evidence type="ECO:0000256" key="3">
    <source>
        <dbReference type="ARBA" id="ARBA00022490"/>
    </source>
</evidence>
<keyword evidence="5" id="KW-0206">Cytoskeleton</keyword>
<dbReference type="CDD" id="cd22059">
    <property type="entry name" value="WH2_BetaT"/>
    <property type="match status" value="1"/>
</dbReference>
<dbReference type="Ensembl" id="ENSPMET00000003148.1">
    <property type="protein sequence ID" value="ENSPMEP00000026202.1"/>
    <property type="gene ID" value="ENSPMEG00000009729.1"/>
</dbReference>
<dbReference type="Proteomes" id="UP000261480">
    <property type="component" value="Unplaced"/>
</dbReference>
<keyword evidence="4" id="KW-0009">Actin-binding</keyword>
<evidence type="ECO:0000313" key="9">
    <source>
        <dbReference type="Proteomes" id="UP000261480"/>
    </source>
</evidence>
<feature type="region of interest" description="Disordered" evidence="7">
    <location>
        <begin position="1"/>
        <end position="28"/>
    </location>
</feature>
<dbReference type="GO" id="GO:0003785">
    <property type="term" value="F:actin monomer binding"/>
    <property type="evidence" value="ECO:0007669"/>
    <property type="project" value="InterPro"/>
</dbReference>
<evidence type="ECO:0008006" key="10">
    <source>
        <dbReference type="Google" id="ProtNLM"/>
    </source>
</evidence>
<evidence type="ECO:0000256" key="1">
    <source>
        <dbReference type="ARBA" id="ARBA00004245"/>
    </source>
</evidence>
<evidence type="ECO:0000256" key="4">
    <source>
        <dbReference type="ARBA" id="ARBA00023203"/>
    </source>
</evidence>
<comment type="subcellular location">
    <subcellularLocation>
        <location evidence="1">Cytoplasm</location>
        <location evidence="1">Cytoskeleton</location>
    </subcellularLocation>
</comment>